<protein>
    <submittedName>
        <fullName evidence="1">DUF3080 family protein</fullName>
    </submittedName>
</protein>
<comment type="caution">
    <text evidence="1">The sequence shown here is derived from an EMBL/GenBank/DDBJ whole genome shotgun (WGS) entry which is preliminary data.</text>
</comment>
<reference evidence="1 2" key="1">
    <citation type="submission" date="2018-10" db="EMBL/GenBank/DDBJ databases">
        <title>Pseudomonas leptonychotis sp. nov., isolated from Weddell seals in Antarctica.</title>
        <authorList>
            <person name="Novakova D."/>
            <person name="Svec P."/>
            <person name="Kralova S."/>
            <person name="Kristofova L."/>
            <person name="Zeman M."/>
            <person name="Pantucek R."/>
            <person name="Maslanova I."/>
            <person name="Sedlacek I."/>
        </authorList>
    </citation>
    <scope>NUCLEOTIDE SEQUENCE [LARGE SCALE GENOMIC DNA]</scope>
    <source>
        <strain evidence="1 2">CCM 8849</strain>
    </source>
</reference>
<proteinExistence type="predicted"/>
<dbReference type="EMBL" id="RFLV01000002">
    <property type="protein sequence ID" value="TIH08366.1"/>
    <property type="molecule type" value="Genomic_DNA"/>
</dbReference>
<dbReference type="AlphaFoldDB" id="A0A4T1ZZL3"/>
<keyword evidence="2" id="KW-1185">Reference proteome</keyword>
<evidence type="ECO:0000313" key="2">
    <source>
        <dbReference type="Proteomes" id="UP000307541"/>
    </source>
</evidence>
<sequence length="360" mass="39876">MNARLLLLITALYLCACTPLDDGLARQADYLQRLSNALDVEPATAFDPSELTRYRLPARRERLIEIAELRISLLELLVDVRRCPVLQQQISLRNSSLGKQLTPSSRLAYEGDLLRATDACVEHIRRQDQQELLGTLEQLAQDKRGQLPAVFWNAINASPEVERYLRFADRSLPVNADADHAALNALAQLAAIGSALPKTLPPSTAEIDPLFFALHASDQGGQLINSLASLTHSLNQGSQMLDVRQQRRPLCPTGKPTARARIVQNIFVKYYAGSLQPYLAQVDQRGQVWSASLRTLNSVTQIPPATRQYLQQLSDDKASLWADFQHATARHVRSWQDLLNSCGLAPGQSGWTGNTANADQ</sequence>
<name>A0A4T1ZZL3_9PSED</name>
<organism evidence="1 2">
    <name type="scientific">Pseudomonas leptonychotis</name>
    <dbReference type="NCBI Taxonomy" id="2448482"/>
    <lineage>
        <taxon>Bacteria</taxon>
        <taxon>Pseudomonadati</taxon>
        <taxon>Pseudomonadota</taxon>
        <taxon>Gammaproteobacteria</taxon>
        <taxon>Pseudomonadales</taxon>
        <taxon>Pseudomonadaceae</taxon>
        <taxon>Pseudomonas</taxon>
    </lineage>
</organism>
<dbReference type="Pfam" id="PF11279">
    <property type="entry name" value="DUF3080"/>
    <property type="match status" value="1"/>
</dbReference>
<dbReference type="Proteomes" id="UP000307541">
    <property type="component" value="Unassembled WGS sequence"/>
</dbReference>
<dbReference type="OrthoDB" id="6997572at2"/>
<evidence type="ECO:0000313" key="1">
    <source>
        <dbReference type="EMBL" id="TIH08366.1"/>
    </source>
</evidence>
<dbReference type="InterPro" id="IPR021431">
    <property type="entry name" value="DUF3080"/>
</dbReference>
<dbReference type="RefSeq" id="WP_136664845.1">
    <property type="nucleotide sequence ID" value="NZ_RFLV01000002.1"/>
</dbReference>
<accession>A0A4T1ZZL3</accession>
<gene>
    <name evidence="1" type="ORF">D8779_12700</name>
</gene>